<feature type="region of interest" description="Disordered" evidence="2">
    <location>
        <begin position="436"/>
        <end position="466"/>
    </location>
</feature>
<feature type="compositionally biased region" description="Basic and acidic residues" evidence="2">
    <location>
        <begin position="20"/>
        <end position="38"/>
    </location>
</feature>
<sequence>MERDGQLNDLRLQFQTLQKQQERRQLDRKKEKDPDKLNVADAQDGLDLSKQDSPKDRLLQSENQALLDQLRELKDENGRLFKLLSEKDFEIKHLKKKIQEDRLALADTSGLAGAVAATKIIELSKKNRELSAKIEQEKIKTKQNSNRIKELEKELQAALLNSPPGQKTDTKSLERSSLEGCEQEGPLVKSLQEKLSAAQLKVTEYRNQLQSAKQELKVAQKVLISELGEEVNLQQMLSCPGNFRGRSQQILALQTRVRDLEQQLNQSTLQRQSSVLSLEEELLGWGVPQKTPPQDRNLIYLRSIKKEKREAFERISADYEALLKEHEDVKKKLEASKARSKSLAFEMKTLKGQIATLVEKGKHDDELMEALLKQQAQMQKVLTQLSQQQNVQSKKTQRQQLNNEEQNTVALRLQKLVAEKDVQIKELQQLSVKMVKEDGVDTRSSNRTTSCSSGFPPEEGDISKGFASSGSVSKLGHKLVLPAVRSSAELKEKEPNQLHSEAEQQHQEERPSAMTVEQESQRTRLHSNVVLQHQDGSSF</sequence>
<dbReference type="GO" id="GO:1905515">
    <property type="term" value="P:non-motile cilium assembly"/>
    <property type="evidence" value="ECO:0007669"/>
    <property type="project" value="TreeGrafter"/>
</dbReference>
<feature type="compositionally biased region" description="Polar residues" evidence="2">
    <location>
        <begin position="529"/>
        <end position="539"/>
    </location>
</feature>
<dbReference type="Proteomes" id="UP000694891">
    <property type="component" value="Unplaced"/>
</dbReference>
<feature type="compositionally biased region" description="Basic and acidic residues" evidence="2">
    <location>
        <begin position="488"/>
        <end position="511"/>
    </location>
</feature>
<feature type="compositionally biased region" description="Basic and acidic residues" evidence="2">
    <location>
        <begin position="47"/>
        <end position="58"/>
    </location>
</feature>
<feature type="compositionally biased region" description="Low complexity" evidence="2">
    <location>
        <begin position="442"/>
        <end position="453"/>
    </location>
</feature>
<feature type="region of interest" description="Disordered" evidence="2">
    <location>
        <begin position="486"/>
        <end position="539"/>
    </location>
</feature>
<dbReference type="AlphaFoldDB" id="A0A9Y4N402"/>
<dbReference type="GeneID" id="103358076"/>
<dbReference type="RefSeq" id="XP_008281113.1">
    <property type="nucleotide sequence ID" value="XM_008282891.1"/>
</dbReference>
<feature type="coiled-coil region" evidence="1">
    <location>
        <begin position="188"/>
        <end position="222"/>
    </location>
</feature>
<reference evidence="4" key="1">
    <citation type="submission" date="2025-08" db="UniProtKB">
        <authorList>
            <consortium name="RefSeq"/>
        </authorList>
    </citation>
    <scope>IDENTIFICATION</scope>
</reference>
<feature type="coiled-coil region" evidence="1">
    <location>
        <begin position="120"/>
        <end position="161"/>
    </location>
</feature>
<proteinExistence type="predicted"/>
<keyword evidence="3" id="KW-1185">Reference proteome</keyword>
<evidence type="ECO:0000313" key="4">
    <source>
        <dbReference type="RefSeq" id="XP_008281113.1"/>
    </source>
</evidence>
<keyword evidence="1" id="KW-0175">Coiled coil</keyword>
<evidence type="ECO:0000256" key="2">
    <source>
        <dbReference type="SAM" id="MobiDB-lite"/>
    </source>
</evidence>
<feature type="coiled-coil region" evidence="1">
    <location>
        <begin position="305"/>
        <end position="343"/>
    </location>
</feature>
<dbReference type="GO" id="GO:0034451">
    <property type="term" value="C:centriolar satellite"/>
    <property type="evidence" value="ECO:0007669"/>
    <property type="project" value="TreeGrafter"/>
</dbReference>
<gene>
    <name evidence="4" type="primary">ccdc13</name>
</gene>
<dbReference type="InterPro" id="IPR038929">
    <property type="entry name" value="CCDC13"/>
</dbReference>
<feature type="region of interest" description="Disordered" evidence="2">
    <location>
        <begin position="18"/>
        <end position="58"/>
    </location>
</feature>
<dbReference type="PANTHER" id="PTHR31935">
    <property type="entry name" value="COILED-COIL DOMAIN-CONTAINING PROTEIN 13"/>
    <property type="match status" value="1"/>
</dbReference>
<evidence type="ECO:0000313" key="3">
    <source>
        <dbReference type="Proteomes" id="UP000694891"/>
    </source>
</evidence>
<name>A0A9Y4N402_9TELE</name>
<protein>
    <submittedName>
        <fullName evidence="4">Coiled-coil domain-containing protein 13</fullName>
    </submittedName>
</protein>
<evidence type="ECO:0000256" key="1">
    <source>
        <dbReference type="SAM" id="Coils"/>
    </source>
</evidence>
<accession>A0A9Y4N402</accession>
<dbReference type="GO" id="GO:0031122">
    <property type="term" value="P:cytoplasmic microtubule organization"/>
    <property type="evidence" value="ECO:0007669"/>
    <property type="project" value="TreeGrafter"/>
</dbReference>
<dbReference type="CTD" id="152206"/>
<organism evidence="3 4">
    <name type="scientific">Stegastes partitus</name>
    <name type="common">bicolor damselfish</name>
    <dbReference type="NCBI Taxonomy" id="144197"/>
    <lineage>
        <taxon>Eukaryota</taxon>
        <taxon>Metazoa</taxon>
        <taxon>Chordata</taxon>
        <taxon>Craniata</taxon>
        <taxon>Vertebrata</taxon>
        <taxon>Euteleostomi</taxon>
        <taxon>Actinopterygii</taxon>
        <taxon>Neopterygii</taxon>
        <taxon>Teleostei</taxon>
        <taxon>Neoteleostei</taxon>
        <taxon>Acanthomorphata</taxon>
        <taxon>Ovalentaria</taxon>
        <taxon>Pomacentridae</taxon>
        <taxon>Stegastes</taxon>
    </lineage>
</organism>
<dbReference type="PANTHER" id="PTHR31935:SF1">
    <property type="entry name" value="COILED-COIL DOMAIN-CONTAINING PROTEIN 13"/>
    <property type="match status" value="1"/>
</dbReference>